<gene>
    <name evidence="2" type="ORF">F9K24_09825</name>
</gene>
<dbReference type="EMBL" id="WBUI01000008">
    <property type="protein sequence ID" value="KAB2932669.1"/>
    <property type="molecule type" value="Genomic_DNA"/>
</dbReference>
<sequence>MKRFAVLAVVALIAALAFAGGCRGCQKEGADIPPQCGECLQLPTGEVCTVRGTMKNSCLAICVGAKIECNGACPCATGE</sequence>
<proteinExistence type="predicted"/>
<feature type="chain" id="PRO_5032741048" evidence="1">
    <location>
        <begin position="20"/>
        <end position="79"/>
    </location>
</feature>
<evidence type="ECO:0000313" key="2">
    <source>
        <dbReference type="EMBL" id="KAB2932669.1"/>
    </source>
</evidence>
<name>A0A833M1T0_9LEPT</name>
<reference evidence="2 3" key="1">
    <citation type="submission" date="2019-10" db="EMBL/GenBank/DDBJ databases">
        <title>Extracellular Electron Transfer in a Candidatus Methanoperedens spp. Enrichment Culture.</title>
        <authorList>
            <person name="Berger S."/>
            <person name="Rangel Shaw D."/>
            <person name="Berben T."/>
            <person name="In 'T Zandt M."/>
            <person name="Frank J."/>
            <person name="Reimann J."/>
            <person name="Jetten M.S.M."/>
            <person name="Welte C.U."/>
        </authorList>
    </citation>
    <scope>NUCLEOTIDE SEQUENCE [LARGE SCALE GENOMIC DNA]</scope>
    <source>
        <strain evidence="2">SB12</strain>
    </source>
</reference>
<dbReference type="AlphaFoldDB" id="A0A833M1T0"/>
<comment type="caution">
    <text evidence="2">The sequence shown here is derived from an EMBL/GenBank/DDBJ whole genome shotgun (WGS) entry which is preliminary data.</text>
</comment>
<protein>
    <submittedName>
        <fullName evidence="2">Uncharacterized protein</fullName>
    </submittedName>
</protein>
<feature type="signal peptide" evidence="1">
    <location>
        <begin position="1"/>
        <end position="19"/>
    </location>
</feature>
<accession>A0A833M1T0</accession>
<organism evidence="2 3">
    <name type="scientific">Leptonema illini</name>
    <dbReference type="NCBI Taxonomy" id="183"/>
    <lineage>
        <taxon>Bacteria</taxon>
        <taxon>Pseudomonadati</taxon>
        <taxon>Spirochaetota</taxon>
        <taxon>Spirochaetia</taxon>
        <taxon>Leptospirales</taxon>
        <taxon>Leptospiraceae</taxon>
        <taxon>Leptonema</taxon>
    </lineage>
</organism>
<evidence type="ECO:0000313" key="3">
    <source>
        <dbReference type="Proteomes" id="UP000460298"/>
    </source>
</evidence>
<dbReference type="Proteomes" id="UP000460298">
    <property type="component" value="Unassembled WGS sequence"/>
</dbReference>
<keyword evidence="1" id="KW-0732">Signal</keyword>
<evidence type="ECO:0000256" key="1">
    <source>
        <dbReference type="SAM" id="SignalP"/>
    </source>
</evidence>
<dbReference type="PROSITE" id="PS51257">
    <property type="entry name" value="PROKAR_LIPOPROTEIN"/>
    <property type="match status" value="1"/>
</dbReference>